<feature type="signal peptide" evidence="9">
    <location>
        <begin position="1"/>
        <end position="16"/>
    </location>
</feature>
<organism evidence="10">
    <name type="scientific">Chaetoceros neogracilis</name>
    <dbReference type="NCBI Taxonomy" id="240364"/>
    <lineage>
        <taxon>Eukaryota</taxon>
        <taxon>Sar</taxon>
        <taxon>Stramenopiles</taxon>
        <taxon>Ochrophyta</taxon>
        <taxon>Bacillariophyta</taxon>
        <taxon>Coscinodiscophyceae</taxon>
        <taxon>Chaetocerotophycidae</taxon>
        <taxon>Chaetocerotales</taxon>
        <taxon>Chaetocerotaceae</taxon>
        <taxon>Chaetoceros</taxon>
    </lineage>
</organism>
<feature type="binding site" evidence="11">
    <location>
        <position position="59"/>
    </location>
    <ligand>
        <name>chlorophyll a</name>
        <dbReference type="ChEBI" id="CHEBI:58416"/>
        <label>1</label>
    </ligand>
</feature>
<evidence type="ECO:0000313" key="10">
    <source>
        <dbReference type="EMBL" id="BBO94007.1"/>
    </source>
</evidence>
<dbReference type="Gene3D" id="1.10.3460.10">
    <property type="entry name" value="Chlorophyll a/b binding protein domain"/>
    <property type="match status" value="1"/>
</dbReference>
<dbReference type="GO" id="GO:0009765">
    <property type="term" value="P:photosynthesis, light harvesting"/>
    <property type="evidence" value="ECO:0007669"/>
    <property type="project" value="InterPro"/>
</dbReference>
<evidence type="ECO:0000256" key="9">
    <source>
        <dbReference type="SAM" id="SignalP"/>
    </source>
</evidence>
<dbReference type="SUPFAM" id="SSF103511">
    <property type="entry name" value="Chlorophyll a-b binding protein"/>
    <property type="match status" value="1"/>
</dbReference>
<keyword evidence="11" id="KW-0002">3D-structure</keyword>
<feature type="binding site" evidence="11">
    <location>
        <position position="150"/>
    </location>
    <ligand>
        <name>chlorophyll a</name>
        <dbReference type="ChEBI" id="CHEBI:58416"/>
        <label>5</label>
    </ligand>
</feature>
<feature type="binding site" evidence="8 11">
    <location>
        <position position="78"/>
    </location>
    <ligand>
        <name>chlorophyll a</name>
        <dbReference type="ChEBI" id="CHEBI:58416"/>
        <label>1</label>
    </ligand>
</feature>
<evidence type="ECO:0000256" key="7">
    <source>
        <dbReference type="ARBA" id="ARBA00023243"/>
    </source>
</evidence>
<keyword evidence="9" id="KW-0732">Signal</keyword>
<feature type="binding site" evidence="8">
    <location>
        <position position="83"/>
    </location>
    <ligand>
        <name>chlorophyll a</name>
        <dbReference type="ChEBI" id="CHEBI:58416"/>
        <label>1</label>
    </ligand>
</feature>
<evidence type="ECO:0000256" key="5">
    <source>
        <dbReference type="ARBA" id="ARBA00022531"/>
    </source>
</evidence>
<feature type="binding site" evidence="11">
    <location>
        <position position="151"/>
    </location>
    <ligand>
        <name>chlorophyll a</name>
        <dbReference type="ChEBI" id="CHEBI:58416"/>
        <label>5</label>
    </ligand>
</feature>
<comment type="similarity">
    <text evidence="3">Belongs to the fucoxanthin chlorophyll protein family.</text>
</comment>
<keyword evidence="5" id="KW-0602">Photosynthesis</keyword>
<gene>
    <name evidence="10" type="primary">Lhcr1</name>
</gene>
<feature type="binding site" evidence="11">
    <location>
        <position position="73"/>
    </location>
    <ligand>
        <name>chlorophyll a</name>
        <dbReference type="ChEBI" id="CHEBI:58416"/>
        <label>2</label>
    </ligand>
</feature>
<feature type="binding site" evidence="8">
    <location>
        <position position="81"/>
    </location>
    <ligand>
        <name>chlorophyll a</name>
        <dbReference type="ChEBI" id="CHEBI:58416"/>
        <label>1</label>
    </ligand>
</feature>
<feature type="binding site" evidence="11">
    <location>
        <position position="124"/>
    </location>
    <ligand>
        <name>chlorophyll a</name>
        <dbReference type="ChEBI" id="CHEBI:58416"/>
        <label>4</label>
    </ligand>
</feature>
<feature type="binding site" description="axial binding residue" evidence="8">
    <location>
        <position position="176"/>
    </location>
    <ligand>
        <name>chlorophyll b</name>
        <dbReference type="ChEBI" id="CHEBI:61721"/>
        <label>3</label>
    </ligand>
    <ligandPart>
        <name>Mg</name>
        <dbReference type="ChEBI" id="CHEBI:25107"/>
    </ligandPart>
</feature>
<feature type="binding site" evidence="11">
    <location>
        <position position="149"/>
    </location>
    <ligand>
        <name>chlorophyll a</name>
        <dbReference type="ChEBI" id="CHEBI:58416"/>
        <label>5</label>
    </ligand>
</feature>
<dbReference type="InterPro" id="IPR022796">
    <property type="entry name" value="Chloroa_b-bind"/>
</dbReference>
<dbReference type="Pfam" id="PF00504">
    <property type="entry name" value="Chloroa_b-bind"/>
    <property type="match status" value="1"/>
</dbReference>
<dbReference type="GO" id="GO:0009507">
    <property type="term" value="C:chloroplast"/>
    <property type="evidence" value="ECO:0007669"/>
    <property type="project" value="UniProtKB-SubCell"/>
</dbReference>
<dbReference type="PANTHER" id="PTHR21649">
    <property type="entry name" value="CHLOROPHYLL A/B BINDING PROTEIN"/>
    <property type="match status" value="1"/>
</dbReference>
<dbReference type="GO" id="GO:0030076">
    <property type="term" value="C:light-harvesting complex"/>
    <property type="evidence" value="ECO:0007669"/>
    <property type="project" value="UniProtKB-KW"/>
</dbReference>
<dbReference type="SMR" id="A0A6J4B024"/>
<feature type="binding site" evidence="8">
    <location>
        <position position="188"/>
    </location>
    <ligand>
        <name>chlorophyll a</name>
        <dbReference type="ChEBI" id="CHEBI:58416"/>
        <label>1</label>
    </ligand>
</feature>
<evidence type="ECO:0000256" key="6">
    <source>
        <dbReference type="ARBA" id="ARBA00022640"/>
    </source>
</evidence>
<reference evidence="10" key="1">
    <citation type="submission" date="2019-11" db="EMBL/GenBank/DDBJ databases">
        <title>Structure of photosystem I - light-harvesting supercomplex from a red-lineage diatom.</title>
        <authorList>
            <person name="Nagao R."/>
            <person name="Kato K."/>
            <person name="Ifuku K."/>
            <person name="Suzuki K."/>
            <person name="Kumazawa M."/>
            <person name="Uchiyama I."/>
            <person name="Kashino Y."/>
            <person name="Dohmae N."/>
            <person name="Akimoto S."/>
            <person name="Shen J.-R."/>
            <person name="Miyazaki N."/>
            <person name="Akita F."/>
        </authorList>
    </citation>
    <scope>NUCLEOTIDE SEQUENCE</scope>
    <source>
        <strain evidence="10">UTEX LB2658</strain>
    </source>
</reference>
<feature type="binding site" description="axial binding residue" evidence="8">
    <location>
        <position position="133"/>
    </location>
    <ligand>
        <name>chlorophyll b</name>
        <dbReference type="ChEBI" id="CHEBI:61721"/>
        <label>1</label>
    </ligand>
    <ligandPart>
        <name>Mg</name>
        <dbReference type="ChEBI" id="CHEBI:25107"/>
    </ligandPart>
</feature>
<evidence type="ECO:0000256" key="4">
    <source>
        <dbReference type="ARBA" id="ARBA00022528"/>
    </source>
</evidence>
<dbReference type="InterPro" id="IPR001344">
    <property type="entry name" value="Chloro_AB-bd_pln"/>
</dbReference>
<evidence type="ECO:0000256" key="1">
    <source>
        <dbReference type="ARBA" id="ARBA00004022"/>
    </source>
</evidence>
<feature type="binding site" evidence="11">
    <location>
        <position position="80"/>
    </location>
    <ligand>
        <name>chlorophyll a</name>
        <dbReference type="ChEBI" id="CHEBI:58416"/>
        <label>2</label>
    </ligand>
</feature>
<evidence type="ECO:0000256" key="8">
    <source>
        <dbReference type="PIRSR" id="PIRSR601344-1"/>
    </source>
</evidence>
<keyword evidence="4" id="KW-0150">Chloroplast</keyword>
<feature type="binding site" evidence="8">
    <location>
        <position position="65"/>
    </location>
    <ligand>
        <name>chlorophyll a</name>
        <dbReference type="ChEBI" id="CHEBI:58416"/>
        <label>1</label>
    </ligand>
</feature>
<keyword evidence="7" id="KW-0437">Light-harvesting polypeptide</keyword>
<keyword evidence="8" id="KW-0157">Chromophore</keyword>
<evidence type="ECO:0007829" key="11">
    <source>
        <dbReference type="PDB" id="6LY5"/>
    </source>
</evidence>
<comment type="subcellular location">
    <subcellularLocation>
        <location evidence="2">Plastid</location>
        <location evidence="2">Chloroplast</location>
    </subcellularLocation>
</comment>
<feature type="binding site" evidence="11">
    <location>
        <position position="81"/>
    </location>
    <ligand>
        <name>chlorophyll a</name>
        <dbReference type="ChEBI" id="CHEBI:58416"/>
        <label>3</label>
        <note>axial binding residue</note>
    </ligand>
    <ligandPart>
        <name>Mg</name>
        <dbReference type="ChEBI" id="CHEBI:25107"/>
    </ligandPart>
</feature>
<feature type="binding site" evidence="11">
    <location>
        <position position="105"/>
    </location>
    <ligand>
        <name>chlorophyll a</name>
        <dbReference type="ChEBI" id="CHEBI:58416"/>
        <label>4</label>
    </ligand>
</feature>
<comment type="function">
    <text evidence="1">The light-harvesting complex (LHC) functions as a light receptor, it captures and delivers excitation energy to photosystems with which it is closely associated. Energy is transferred from the carotenoid and chlorophyll C (or B) to chlorophyll A and the photosynthetic reaction centers where it is used to synthesize ATP and reducing power.</text>
</comment>
<accession>A0A6J4B024</accession>
<sequence length="198" mass="21226">MVRSVLLAALVGTAAAFAPATSMTRRSPAVALKAEMSESLPFLPRPEKLDGSMAGDRGFDPMGLSEIQQDLTYARWAELKHGRIAMLAIVGMIVQEYIHLPGEAYQNSDPFGAVSTVGLGVNGQIFAAIGCVELINFNKHYDGSEPGDIGWTGGLLKNKSEAEIMKAKEQEITHCRLAMIAITGATVQTLLFHQPLLG</sequence>
<reference evidence="11" key="2">
    <citation type="journal article" date="2020" name="Nat. Commun.">
        <title>Structural basis for energy transfer in a huge diatom PSI-FCPI supercomplex.</title>
        <authorList>
            <person name="Xu C."/>
            <person name="Pi X."/>
            <person name="Huang Y."/>
            <person name="Han G."/>
            <person name="Chen X."/>
            <person name="Qin X."/>
            <person name="Huang G."/>
            <person name="Zhao S."/>
            <person name="Yang Y."/>
            <person name="Kuang T."/>
            <person name="Wang W."/>
            <person name="Sui S.F."/>
            <person name="Shen J.R."/>
        </authorList>
    </citation>
    <scope>STRUCTURE BY ELECTRON MICROSCOPY (2.38 ANGSTROMS) IN COMPLEX WITH CHLOROPHYLL A</scope>
</reference>
<dbReference type="GO" id="GO:0016020">
    <property type="term" value="C:membrane"/>
    <property type="evidence" value="ECO:0007669"/>
    <property type="project" value="InterPro"/>
</dbReference>
<feature type="binding site" description="axial binding residue" evidence="8">
    <location>
        <position position="124"/>
    </location>
    <ligand>
        <name>chlorophyll b</name>
        <dbReference type="ChEBI" id="CHEBI:61721"/>
        <label>1</label>
    </ligand>
    <ligandPart>
        <name>Mg</name>
        <dbReference type="ChEBI" id="CHEBI:25107"/>
    </ligandPart>
</feature>
<feature type="binding site" evidence="11">
    <location>
        <position position="176"/>
    </location>
    <ligand>
        <name>chlorophyll a</name>
        <dbReference type="ChEBI" id="CHEBI:58416"/>
        <label>1</label>
    </ligand>
</feature>
<keyword evidence="6" id="KW-0934">Plastid</keyword>
<feature type="binding site" evidence="11">
    <location>
        <position position="171"/>
    </location>
    <ligand>
        <name>chlorophyll a</name>
        <dbReference type="ChEBI" id="CHEBI:58416"/>
        <label>5</label>
    </ligand>
</feature>
<dbReference type="PDB" id="6LY5">
    <property type="method" value="EM"/>
    <property type="resolution" value="2.38 A"/>
    <property type="chains" value="C=1-198"/>
</dbReference>
<keyword evidence="8" id="KW-0148">Chlorophyll</keyword>
<feature type="chain" id="PRO_5026965165" evidence="9">
    <location>
        <begin position="17"/>
        <end position="198"/>
    </location>
</feature>
<protein>
    <submittedName>
        <fullName evidence="10">Fucoxanthin chlorophyll a/c protein 1</fullName>
    </submittedName>
</protein>
<proteinExistence type="evidence at protein level"/>
<name>A0A6J4B024_9STRA</name>
<feature type="binding site" evidence="11">
    <location>
        <position position="133"/>
    </location>
    <ligand>
        <name>chlorophyll a</name>
        <dbReference type="ChEBI" id="CHEBI:58416"/>
        <label>2</label>
    </ligand>
</feature>
<feature type="binding site" evidence="11">
    <location>
        <position position="57"/>
    </location>
    <ligand>
        <name>chlorophyll a</name>
        <dbReference type="ChEBI" id="CHEBI:58416"/>
        <label>1</label>
    </ligand>
</feature>
<dbReference type="EMBL" id="LC508706">
    <property type="protein sequence ID" value="BBO94007.1"/>
    <property type="molecule type" value="Genomic_DNA"/>
</dbReference>
<evidence type="ECO:0000256" key="3">
    <source>
        <dbReference type="ARBA" id="ARBA00005933"/>
    </source>
</evidence>
<evidence type="ECO:0000256" key="2">
    <source>
        <dbReference type="ARBA" id="ARBA00004229"/>
    </source>
</evidence>
<dbReference type="GO" id="GO:0016168">
    <property type="term" value="F:chlorophyll binding"/>
    <property type="evidence" value="ECO:0007669"/>
    <property type="project" value="UniProtKB-KW"/>
</dbReference>
<dbReference type="AlphaFoldDB" id="A0A6J4B024"/>
<feature type="binding site" evidence="8">
    <location>
        <position position="171"/>
    </location>
    <ligand>
        <name>chlorophyll a</name>
        <dbReference type="ChEBI" id="CHEBI:58416"/>
        <label>1</label>
    </ligand>
</feature>